<keyword evidence="2" id="KW-1185">Reference proteome</keyword>
<dbReference type="Proteomes" id="UP000252189">
    <property type="component" value="Unassembled WGS sequence"/>
</dbReference>
<protein>
    <submittedName>
        <fullName evidence="1">Uncharacterized protein</fullName>
    </submittedName>
</protein>
<dbReference type="EMBL" id="QPHM01000001">
    <property type="protein sequence ID" value="RCU47889.1"/>
    <property type="molecule type" value="Genomic_DNA"/>
</dbReference>
<sequence length="64" mass="7522">MNEDDTRDRFYCANCGVVFVQPPVIQRFYDIADCPGCDWMALNIVEIDRLRNERTIATMDDLFE</sequence>
<organism evidence="1 2">
    <name type="scientific">Haloplanus salinus</name>
    <dbReference type="NCBI Taxonomy" id="1126245"/>
    <lineage>
        <taxon>Archaea</taxon>
        <taxon>Methanobacteriati</taxon>
        <taxon>Methanobacteriota</taxon>
        <taxon>Stenosarchaea group</taxon>
        <taxon>Halobacteria</taxon>
        <taxon>Halobacteriales</taxon>
        <taxon>Haloferacaceae</taxon>
        <taxon>Haloplanus</taxon>
    </lineage>
</organism>
<accession>A0A368NEX6</accession>
<dbReference type="RefSeq" id="WP_114449448.1">
    <property type="nucleotide sequence ID" value="NZ_QPHM01000001.1"/>
</dbReference>
<proteinExistence type="predicted"/>
<gene>
    <name evidence="1" type="ORF">DU504_11655</name>
</gene>
<evidence type="ECO:0000313" key="1">
    <source>
        <dbReference type="EMBL" id="RCU47889.1"/>
    </source>
</evidence>
<comment type="caution">
    <text evidence="1">The sequence shown here is derived from an EMBL/GenBank/DDBJ whole genome shotgun (WGS) entry which is preliminary data.</text>
</comment>
<name>A0A368NEX6_9EURY</name>
<reference evidence="1 2" key="1">
    <citation type="submission" date="2018-07" db="EMBL/GenBank/DDBJ databases">
        <title>Genome sequences of Haloplanus salinus JCM 18368T.</title>
        <authorList>
            <person name="Kim Y.B."/>
            <person name="Roh S.W."/>
        </authorList>
    </citation>
    <scope>NUCLEOTIDE SEQUENCE [LARGE SCALE GENOMIC DNA]</scope>
    <source>
        <strain evidence="1 2">JCM 18368</strain>
    </source>
</reference>
<dbReference type="AlphaFoldDB" id="A0A368NEX6"/>
<evidence type="ECO:0000313" key="2">
    <source>
        <dbReference type="Proteomes" id="UP000252189"/>
    </source>
</evidence>